<dbReference type="Pfam" id="PF01012">
    <property type="entry name" value="ETF"/>
    <property type="match status" value="1"/>
</dbReference>
<dbReference type="PANTHER" id="PTHR21294:SF8">
    <property type="entry name" value="ELECTRON TRANSFER FLAVOPROTEIN SUBUNIT BETA"/>
    <property type="match status" value="1"/>
</dbReference>
<evidence type="ECO:0000256" key="4">
    <source>
        <dbReference type="ARBA" id="ARBA00022448"/>
    </source>
</evidence>
<evidence type="ECO:0000256" key="3">
    <source>
        <dbReference type="ARBA" id="ARBA00016797"/>
    </source>
</evidence>
<evidence type="ECO:0000256" key="1">
    <source>
        <dbReference type="ARBA" id="ARBA00007557"/>
    </source>
</evidence>
<evidence type="ECO:0000256" key="8">
    <source>
        <dbReference type="ARBA" id="ARBA00049933"/>
    </source>
</evidence>
<evidence type="ECO:0000259" key="9">
    <source>
        <dbReference type="SMART" id="SM00893"/>
    </source>
</evidence>
<dbReference type="InterPro" id="IPR000049">
    <property type="entry name" value="ET-Flavoprotein_bsu_CS"/>
</dbReference>
<name>A0ABW9QSS4_9ACTN</name>
<evidence type="ECO:0000256" key="2">
    <source>
        <dbReference type="ARBA" id="ARBA00011355"/>
    </source>
</evidence>
<dbReference type="PROSITE" id="PS01065">
    <property type="entry name" value="ETF_BETA"/>
    <property type="match status" value="1"/>
</dbReference>
<dbReference type="PANTHER" id="PTHR21294">
    <property type="entry name" value="ELECTRON TRANSFER FLAVOPROTEIN BETA-SUBUNIT"/>
    <property type="match status" value="1"/>
</dbReference>
<evidence type="ECO:0000256" key="5">
    <source>
        <dbReference type="ARBA" id="ARBA00022982"/>
    </source>
</evidence>
<comment type="subunit">
    <text evidence="2">Heterodimer of an alpha and a beta subunit.</text>
</comment>
<keyword evidence="5" id="KW-0249">Electron transport</keyword>
<comment type="similarity">
    <text evidence="1">Belongs to the ETF beta-subunit/FixA family.</text>
</comment>
<accession>A0ABW9QSS4</accession>
<comment type="function">
    <text evidence="6">The electron transfer flavoprotein serves as a specific electron acceptor for other dehydrogenases. It transfers the electrons to the main respiratory chain via ETF-ubiquinone oxidoreductase (ETF dehydrogenase).</text>
</comment>
<evidence type="ECO:0000313" key="11">
    <source>
        <dbReference type="Proteomes" id="UP000437736"/>
    </source>
</evidence>
<comment type="cofactor">
    <cofactor evidence="8">
        <name>AMP</name>
        <dbReference type="ChEBI" id="CHEBI:456215"/>
    </cofactor>
</comment>
<dbReference type="InterPro" id="IPR014730">
    <property type="entry name" value="ETF_a/b_N"/>
</dbReference>
<dbReference type="InterPro" id="IPR012255">
    <property type="entry name" value="ETF_b"/>
</dbReference>
<proteinExistence type="inferred from homology"/>
<sequence length="255" mass="26778">MDIAVCVKHVATLGDEVEFDDEGTDVDPDYLEWTINEWDTYAVEEALRLREAAGSGEVVLFAVGDEEADESLRRGLAMGADRAVRIDPGGDAGVLDPLIVARALAGAVGELGPDLVLAGVQSSDAVQAATGTMLGQLLGLPTVAVVKHIELDAGAGRARVHRELEGGLIHVLEVATPAVLTVQTGINEPRYANLRAIKQAKEKEIAVRDLETSEGGCATVLRMFAPPAGETAELLGEDPAEVAARIVELVTARLS</sequence>
<dbReference type="Gene3D" id="3.40.50.620">
    <property type="entry name" value="HUPs"/>
    <property type="match status" value="1"/>
</dbReference>
<reference evidence="10 11" key="1">
    <citation type="submission" date="2019-11" db="EMBL/GenBank/DDBJ databases">
        <title>Acidiferrimicrobium australis gen. nov., sp. nov., an acidophilic and obligately heterotrophic, member of the Actinobacteria that catalyses dissimilatory oxido- reduction of iron isolated from metal-rich acidic water in Chile.</title>
        <authorList>
            <person name="Gonzalez D."/>
            <person name="Huber K."/>
            <person name="Hedrich S."/>
            <person name="Rojas-Villalobos C."/>
            <person name="Quatrini R."/>
            <person name="Dinamarca M.A."/>
            <person name="Schwarz A."/>
            <person name="Canales C."/>
            <person name="Nancucheo I."/>
        </authorList>
    </citation>
    <scope>NUCLEOTIDE SEQUENCE [LARGE SCALE GENOMIC DNA]</scope>
    <source>
        <strain evidence="10 11">USS-CCA1</strain>
    </source>
</reference>
<gene>
    <name evidence="10" type="ORF">GHK86_08515</name>
</gene>
<keyword evidence="4" id="KW-0813">Transport</keyword>
<dbReference type="InterPro" id="IPR014729">
    <property type="entry name" value="Rossmann-like_a/b/a_fold"/>
</dbReference>
<evidence type="ECO:0000256" key="6">
    <source>
        <dbReference type="ARBA" id="ARBA00025649"/>
    </source>
</evidence>
<dbReference type="CDD" id="cd01714">
    <property type="entry name" value="ETF_beta"/>
    <property type="match status" value="1"/>
</dbReference>
<dbReference type="SMART" id="SM00893">
    <property type="entry name" value="ETF"/>
    <property type="match status" value="1"/>
</dbReference>
<keyword evidence="11" id="KW-1185">Reference proteome</keyword>
<organism evidence="10 11">
    <name type="scientific">Acidiferrimicrobium australe</name>
    <dbReference type="NCBI Taxonomy" id="2664430"/>
    <lineage>
        <taxon>Bacteria</taxon>
        <taxon>Bacillati</taxon>
        <taxon>Actinomycetota</taxon>
        <taxon>Acidimicrobiia</taxon>
        <taxon>Acidimicrobiales</taxon>
        <taxon>Acidimicrobiaceae</taxon>
        <taxon>Acidiferrimicrobium</taxon>
    </lineage>
</organism>
<dbReference type="PIRSF" id="PIRSF000090">
    <property type="entry name" value="Beta-ETF"/>
    <property type="match status" value="1"/>
</dbReference>
<feature type="domain" description="Electron transfer flavoprotein alpha/beta-subunit N-terminal" evidence="9">
    <location>
        <begin position="23"/>
        <end position="214"/>
    </location>
</feature>
<comment type="caution">
    <text evidence="10">The sequence shown here is derived from an EMBL/GenBank/DDBJ whole genome shotgun (WGS) entry which is preliminary data.</text>
</comment>
<dbReference type="Proteomes" id="UP000437736">
    <property type="component" value="Unassembled WGS sequence"/>
</dbReference>
<dbReference type="EMBL" id="WJHE01000382">
    <property type="protein sequence ID" value="MST32763.1"/>
    <property type="molecule type" value="Genomic_DNA"/>
</dbReference>
<evidence type="ECO:0000313" key="10">
    <source>
        <dbReference type="EMBL" id="MST32763.1"/>
    </source>
</evidence>
<dbReference type="SUPFAM" id="SSF52402">
    <property type="entry name" value="Adenine nucleotide alpha hydrolases-like"/>
    <property type="match status" value="1"/>
</dbReference>
<evidence type="ECO:0000256" key="7">
    <source>
        <dbReference type="ARBA" id="ARBA00042002"/>
    </source>
</evidence>
<dbReference type="InterPro" id="IPR033948">
    <property type="entry name" value="ETF_beta_N"/>
</dbReference>
<protein>
    <recommendedName>
        <fullName evidence="3">Electron transfer flavoprotein subunit beta</fullName>
    </recommendedName>
    <alternativeName>
        <fullName evidence="7">Electron transfer flavoprotein small subunit</fullName>
    </alternativeName>
</protein>